<dbReference type="Proteomes" id="UP001235939">
    <property type="component" value="Chromosome 09"/>
</dbReference>
<dbReference type="PANTHER" id="PTHR46693:SF1">
    <property type="entry name" value="ADP-RIBOSYLATION FACTOR-LIKE PROTEIN 15"/>
    <property type="match status" value="1"/>
</dbReference>
<dbReference type="SMART" id="SM00178">
    <property type="entry name" value="SAR"/>
    <property type="match status" value="1"/>
</dbReference>
<dbReference type="InterPro" id="IPR027417">
    <property type="entry name" value="P-loop_NTPase"/>
</dbReference>
<dbReference type="PRINTS" id="PR00328">
    <property type="entry name" value="SAR1GTPBP"/>
</dbReference>
<dbReference type="InterPro" id="IPR006689">
    <property type="entry name" value="Small_GTPase_ARF/SAR"/>
</dbReference>
<dbReference type="PROSITE" id="PS51417">
    <property type="entry name" value="ARF"/>
    <property type="match status" value="1"/>
</dbReference>
<reference evidence="3 4" key="1">
    <citation type="submission" date="2022-01" db="EMBL/GenBank/DDBJ databases">
        <title>A chromosomal length assembly of Cordylochernes scorpioides.</title>
        <authorList>
            <person name="Zeh D."/>
            <person name="Zeh J."/>
        </authorList>
    </citation>
    <scope>NUCLEOTIDE SEQUENCE [LARGE SCALE GENOMIC DNA]</scope>
    <source>
        <strain evidence="3">IN4F17</strain>
        <tissue evidence="3">Whole Body</tissue>
    </source>
</reference>
<protein>
    <submittedName>
        <fullName evidence="3">ARL15</fullName>
    </submittedName>
</protein>
<evidence type="ECO:0000313" key="3">
    <source>
        <dbReference type="EMBL" id="UYV72057.1"/>
    </source>
</evidence>
<keyword evidence="1" id="KW-0547">Nucleotide-binding</keyword>
<dbReference type="Pfam" id="PF00025">
    <property type="entry name" value="Arf"/>
    <property type="match status" value="1"/>
</dbReference>
<dbReference type="SUPFAM" id="SSF52540">
    <property type="entry name" value="P-loop containing nucleoside triphosphate hydrolases"/>
    <property type="match status" value="1"/>
</dbReference>
<accession>A0ABY6KT92</accession>
<organism evidence="3 4">
    <name type="scientific">Cordylochernes scorpioides</name>
    <dbReference type="NCBI Taxonomy" id="51811"/>
    <lineage>
        <taxon>Eukaryota</taxon>
        <taxon>Metazoa</taxon>
        <taxon>Ecdysozoa</taxon>
        <taxon>Arthropoda</taxon>
        <taxon>Chelicerata</taxon>
        <taxon>Arachnida</taxon>
        <taxon>Pseudoscorpiones</taxon>
        <taxon>Cheliferoidea</taxon>
        <taxon>Chernetidae</taxon>
        <taxon>Cordylochernes</taxon>
    </lineage>
</organism>
<evidence type="ECO:0000313" key="4">
    <source>
        <dbReference type="Proteomes" id="UP001235939"/>
    </source>
</evidence>
<sequence length="178" mass="19343">MSCHRVAHVARDQYEVLCLGLSGAGKSTLLATLVGEATEGIEPTTGFNIKTLPLKETVLDIKELGGAENVRPFWPMYFAGQHGLVFAVDASAAEADLQTAVEALRTVLAEPGLKGVPCVILGTHQDCQGARTKDQLEQLFHQAVHGHKWMVEVCSLGDRDTVQRALCTLVDFMTMRRV</sequence>
<dbReference type="SMART" id="SM00177">
    <property type="entry name" value="ARF"/>
    <property type="match status" value="1"/>
</dbReference>
<name>A0ABY6KT92_9ARAC</name>
<dbReference type="Gene3D" id="3.40.50.300">
    <property type="entry name" value="P-loop containing nucleotide triphosphate hydrolases"/>
    <property type="match status" value="1"/>
</dbReference>
<evidence type="ECO:0000256" key="1">
    <source>
        <dbReference type="ARBA" id="ARBA00022741"/>
    </source>
</evidence>
<dbReference type="InterPro" id="IPR042292">
    <property type="entry name" value="ARL15"/>
</dbReference>
<proteinExistence type="predicted"/>
<dbReference type="PANTHER" id="PTHR46693">
    <property type="entry name" value="ADP-RIBOSYLATION FACTOR-LIKE PROTEIN 15"/>
    <property type="match status" value="1"/>
</dbReference>
<keyword evidence="4" id="KW-1185">Reference proteome</keyword>
<dbReference type="EMBL" id="CP092871">
    <property type="protein sequence ID" value="UYV72057.1"/>
    <property type="molecule type" value="Genomic_DNA"/>
</dbReference>
<evidence type="ECO:0000256" key="2">
    <source>
        <dbReference type="ARBA" id="ARBA00023134"/>
    </source>
</evidence>
<keyword evidence="2" id="KW-0342">GTP-binding</keyword>
<gene>
    <name evidence="3" type="ORF">LAZ67_9001698</name>
</gene>